<dbReference type="AlphaFoldDB" id="A0ABD2J9B8"/>
<evidence type="ECO:0000313" key="3">
    <source>
        <dbReference type="Proteomes" id="UP001620645"/>
    </source>
</evidence>
<dbReference type="Proteomes" id="UP001620645">
    <property type="component" value="Unassembled WGS sequence"/>
</dbReference>
<dbReference type="EMBL" id="JBICCN010000183">
    <property type="protein sequence ID" value="KAL3087211.1"/>
    <property type="molecule type" value="Genomic_DNA"/>
</dbReference>
<keyword evidence="3" id="KW-1185">Reference proteome</keyword>
<evidence type="ECO:0000313" key="2">
    <source>
        <dbReference type="EMBL" id="KAL3087211.1"/>
    </source>
</evidence>
<organism evidence="2 3">
    <name type="scientific">Heterodera schachtii</name>
    <name type="common">Sugarbeet cyst nematode worm</name>
    <name type="synonym">Tylenchus schachtii</name>
    <dbReference type="NCBI Taxonomy" id="97005"/>
    <lineage>
        <taxon>Eukaryota</taxon>
        <taxon>Metazoa</taxon>
        <taxon>Ecdysozoa</taxon>
        <taxon>Nematoda</taxon>
        <taxon>Chromadorea</taxon>
        <taxon>Rhabditida</taxon>
        <taxon>Tylenchina</taxon>
        <taxon>Tylenchomorpha</taxon>
        <taxon>Tylenchoidea</taxon>
        <taxon>Heteroderidae</taxon>
        <taxon>Heteroderinae</taxon>
        <taxon>Heterodera</taxon>
    </lineage>
</organism>
<feature type="region of interest" description="Disordered" evidence="1">
    <location>
        <begin position="59"/>
        <end position="80"/>
    </location>
</feature>
<accession>A0ABD2J9B8</accession>
<sequence length="80" mass="8418">MNTDNDGNAHIVPNGPGCKMIKCSVGYQCQVRISISKLGNLPYAQSIGTFPQCAGPNVSFQSSSSTIENGPGVKDSSIHY</sequence>
<proteinExistence type="predicted"/>
<evidence type="ECO:0000256" key="1">
    <source>
        <dbReference type="SAM" id="MobiDB-lite"/>
    </source>
</evidence>
<name>A0ABD2J9B8_HETSC</name>
<comment type="caution">
    <text evidence="2">The sequence shown here is derived from an EMBL/GenBank/DDBJ whole genome shotgun (WGS) entry which is preliminary data.</text>
</comment>
<reference evidence="2 3" key="1">
    <citation type="submission" date="2024-10" db="EMBL/GenBank/DDBJ databases">
        <authorList>
            <person name="Kim D."/>
        </authorList>
    </citation>
    <scope>NUCLEOTIDE SEQUENCE [LARGE SCALE GENOMIC DNA]</scope>
    <source>
        <strain evidence="2">Taebaek</strain>
    </source>
</reference>
<gene>
    <name evidence="2" type="ORF">niasHS_009091</name>
</gene>
<protein>
    <submittedName>
        <fullName evidence="2">Uncharacterized protein</fullName>
    </submittedName>
</protein>
<feature type="compositionally biased region" description="Polar residues" evidence="1">
    <location>
        <begin position="59"/>
        <end position="68"/>
    </location>
</feature>